<dbReference type="EMBL" id="ABVL01000001">
    <property type="protein sequence ID" value="EDY22080.1"/>
    <property type="molecule type" value="Genomic_DNA"/>
</dbReference>
<evidence type="ECO:0000313" key="6">
    <source>
        <dbReference type="EMBL" id="EDY22080.1"/>
    </source>
</evidence>
<feature type="repeat" description="WD" evidence="3">
    <location>
        <begin position="286"/>
        <end position="327"/>
    </location>
</feature>
<reference evidence="6 7" key="1">
    <citation type="journal article" date="2011" name="J. Bacteriol.">
        <title>Genome sequence of Chthoniobacter flavus Ellin428, an aerobic heterotrophic soil bacterium.</title>
        <authorList>
            <person name="Kant R."/>
            <person name="van Passel M.W."/>
            <person name="Palva A."/>
            <person name="Lucas S."/>
            <person name="Lapidus A."/>
            <person name="Glavina Del Rio T."/>
            <person name="Dalin E."/>
            <person name="Tice H."/>
            <person name="Bruce D."/>
            <person name="Goodwin L."/>
            <person name="Pitluck S."/>
            <person name="Larimer F.W."/>
            <person name="Land M.L."/>
            <person name="Hauser L."/>
            <person name="Sangwan P."/>
            <person name="de Vos W.M."/>
            <person name="Janssen P.H."/>
            <person name="Smidt H."/>
        </authorList>
    </citation>
    <scope>NUCLEOTIDE SEQUENCE [LARGE SCALE GENOMIC DNA]</scope>
    <source>
        <strain evidence="6 7">Ellin428</strain>
    </source>
</reference>
<dbReference type="eggNOG" id="COG2319">
    <property type="taxonomic scope" value="Bacteria"/>
</dbReference>
<dbReference type="InterPro" id="IPR020472">
    <property type="entry name" value="WD40_PAC1"/>
</dbReference>
<dbReference type="InterPro" id="IPR015943">
    <property type="entry name" value="WD40/YVTN_repeat-like_dom_sf"/>
</dbReference>
<dbReference type="InterPro" id="IPR000719">
    <property type="entry name" value="Prot_kinase_dom"/>
</dbReference>
<dbReference type="PANTHER" id="PTHR22847:SF637">
    <property type="entry name" value="WD REPEAT DOMAIN 5B"/>
    <property type="match status" value="1"/>
</dbReference>
<gene>
    <name evidence="6" type="ORF">CfE428DRAFT_0205</name>
</gene>
<protein>
    <submittedName>
        <fullName evidence="6">WD-40 repeat protein</fullName>
    </submittedName>
</protein>
<evidence type="ECO:0000313" key="7">
    <source>
        <dbReference type="Proteomes" id="UP000005824"/>
    </source>
</evidence>
<organism evidence="6 7">
    <name type="scientific">Chthoniobacter flavus Ellin428</name>
    <dbReference type="NCBI Taxonomy" id="497964"/>
    <lineage>
        <taxon>Bacteria</taxon>
        <taxon>Pseudomonadati</taxon>
        <taxon>Verrucomicrobiota</taxon>
        <taxon>Spartobacteria</taxon>
        <taxon>Chthoniobacterales</taxon>
        <taxon>Chthoniobacteraceae</taxon>
        <taxon>Chthoniobacter</taxon>
    </lineage>
</organism>
<dbReference type="STRING" id="497964.CfE428DRAFT_0205"/>
<feature type="domain" description="Protein kinase" evidence="5">
    <location>
        <begin position="1"/>
        <end position="113"/>
    </location>
</feature>
<dbReference type="SMART" id="SM00320">
    <property type="entry name" value="WD40"/>
    <property type="match status" value="14"/>
</dbReference>
<dbReference type="InParanoid" id="B4CU42"/>
<keyword evidence="2" id="KW-0677">Repeat</keyword>
<dbReference type="PROSITE" id="PS50011">
    <property type="entry name" value="PROTEIN_KINASE_DOM"/>
    <property type="match status" value="1"/>
</dbReference>
<dbReference type="CDD" id="cd00200">
    <property type="entry name" value="WD40"/>
    <property type="match status" value="1"/>
</dbReference>
<keyword evidence="1 3" id="KW-0853">WD repeat</keyword>
<dbReference type="GO" id="GO:0005524">
    <property type="term" value="F:ATP binding"/>
    <property type="evidence" value="ECO:0007669"/>
    <property type="project" value="InterPro"/>
</dbReference>
<dbReference type="PRINTS" id="PR00320">
    <property type="entry name" value="GPROTEINBRPT"/>
</dbReference>
<dbReference type="Gene3D" id="2.130.10.10">
    <property type="entry name" value="YVTN repeat-like/Quinoprotein amine dehydrogenase"/>
    <property type="match status" value="4"/>
</dbReference>
<dbReference type="GO" id="GO:0004672">
    <property type="term" value="F:protein kinase activity"/>
    <property type="evidence" value="ECO:0007669"/>
    <property type="project" value="InterPro"/>
</dbReference>
<feature type="repeat" description="WD" evidence="3">
    <location>
        <begin position="684"/>
        <end position="716"/>
    </location>
</feature>
<dbReference type="SUPFAM" id="SSF56112">
    <property type="entry name" value="Protein kinase-like (PK-like)"/>
    <property type="match status" value="1"/>
</dbReference>
<dbReference type="InterPro" id="IPR011009">
    <property type="entry name" value="Kinase-like_dom_sf"/>
</dbReference>
<dbReference type="InterPro" id="IPR001680">
    <property type="entry name" value="WD40_rpt"/>
</dbReference>
<dbReference type="SUPFAM" id="SSF50978">
    <property type="entry name" value="WD40 repeat-like"/>
    <property type="match status" value="2"/>
</dbReference>
<dbReference type="RefSeq" id="WP_006977532.1">
    <property type="nucleotide sequence ID" value="NZ_ABVL01000001.1"/>
</dbReference>
<dbReference type="GO" id="GO:0042393">
    <property type="term" value="F:histone binding"/>
    <property type="evidence" value="ECO:0007669"/>
    <property type="project" value="TreeGrafter"/>
</dbReference>
<proteinExistence type="predicted"/>
<feature type="repeat" description="WD" evidence="3">
    <location>
        <begin position="773"/>
        <end position="814"/>
    </location>
</feature>
<evidence type="ECO:0000256" key="1">
    <source>
        <dbReference type="ARBA" id="ARBA00022574"/>
    </source>
</evidence>
<feature type="repeat" description="WD" evidence="3">
    <location>
        <begin position="244"/>
        <end position="278"/>
    </location>
</feature>
<keyword evidence="7" id="KW-1185">Reference proteome</keyword>
<comment type="caution">
    <text evidence="6">The sequence shown here is derived from an EMBL/GenBank/DDBJ whole genome shotgun (WGS) entry which is preliminary data.</text>
</comment>
<dbReference type="AlphaFoldDB" id="B4CU42"/>
<keyword evidence="4" id="KW-1133">Transmembrane helix</keyword>
<evidence type="ECO:0000259" key="5">
    <source>
        <dbReference type="PROSITE" id="PS50011"/>
    </source>
</evidence>
<dbReference type="eggNOG" id="COG0515">
    <property type="taxonomic scope" value="Bacteria"/>
</dbReference>
<dbReference type="InterPro" id="IPR036322">
    <property type="entry name" value="WD40_repeat_dom_sf"/>
</dbReference>
<dbReference type="PROSITE" id="PS50294">
    <property type="entry name" value="WD_REPEATS_REGION"/>
    <property type="match status" value="4"/>
</dbReference>
<dbReference type="InterPro" id="IPR019775">
    <property type="entry name" value="WD40_repeat_CS"/>
</dbReference>
<keyword evidence="4" id="KW-0472">Membrane</keyword>
<dbReference type="PANTHER" id="PTHR22847">
    <property type="entry name" value="WD40 REPEAT PROTEIN"/>
    <property type="match status" value="1"/>
</dbReference>
<evidence type="ECO:0000256" key="3">
    <source>
        <dbReference type="PROSITE-ProRule" id="PRU00221"/>
    </source>
</evidence>
<dbReference type="PROSITE" id="PS50082">
    <property type="entry name" value="WD_REPEATS_2"/>
    <property type="match status" value="5"/>
</dbReference>
<accession>B4CU42</accession>
<dbReference type="Proteomes" id="UP000005824">
    <property type="component" value="Unassembled WGS sequence"/>
</dbReference>
<keyword evidence="4" id="KW-0812">Transmembrane</keyword>
<sequence length="1099" mass="119531">MGTPQYMPPEQANGEVELMDERTDIYSLGAILYFVITLRPPFHGRSNAEVIQNVRSGNIVPFAEACGKKRHAHWPGGRLPESLAAVALKAMSFEKANRYPTVKALQTEIQAYQNGFATSAENAGAVKILGLFLRRHRTISSAAALLLLAGVIFSVYLYRARDRAEKASIQASIARDLADKQRDVAESELYLSDMLQAGRQLSDGRSETARQLLQRHRHEPSGRDLREWEWYYLMGQASQDRLRINAHTGGVFALCANADGTRLATGGADGEIALWQTRGLVPQWRVQAHPGGVLAVSWSSDGKYLASGGQDGYVRIWDINAHKSVAEVRIGIGNPVRTVAWRPNDGGTPTLAIGSLEKELLIWHPLGNGNAGRPETFATTKHGAASLDWSADGARLAAGETDTDKTLEVFDFNSRAAFSIAAGSGNDVFAVAIDPTGKYVAAGSKHLTVSVYEIGKKDRLYNFTTHHGFISAVAWRPEGSQIASASHDGTIRIDTLSSSNVSEVLNGHSGEVNVLAWIKLPATDGSPSPTVLFSGGSDGTLRAWLPSSTEDTAIKVKPSNWISAAQWDPNGSRVAVVNFRDRIFLVDPVSGLSLPAHSSHSNLFDVAWSPDGTRIATASRGWGLVEVLDTASGCPLGVYALPRAVRVAWSPSGRYLAGAGLDETRIWDTRNGMLVTTILRPTKSLVWFPDETRIALGGTDGAIQVWDAFAGTILSTWKTASPAPLGSAVSEYEPPHAIFDMRWSPGGHYLAYGTQDGLADVLDGATGHLIRQLHGHSSGVWRVAWSPNGHRLATAGQDGIVRIFATDSGGEVAQISHGLGTSELDALDWSPDGQQNLSAGYDSALRIRDAERGARLDAIDRLIEYKKEHPKDLETLRKLALTYAQVGWVDDARLTFGQLHSLAPDDAASRTAGANAEAAFARSLDTPSPDWMSSPALVGDKRRALELLNTVHDSWEAGQPEAAITAFRELAHLSGSTALLPYAYNYVSRARWSVSWFASRTDPLGDLTAWRALAHEPEAVNTTGSRSHAALPERRAEGFEFEFRTHRARTGGGSLRHDRHRQNQPPCGQMALPRVRWRRRSRAGRWPDRARKLDRRCAH</sequence>
<name>B4CU42_9BACT</name>
<dbReference type="Pfam" id="PF00400">
    <property type="entry name" value="WD40"/>
    <property type="match status" value="6"/>
</dbReference>
<dbReference type="Gene3D" id="1.10.510.10">
    <property type="entry name" value="Transferase(Phosphotransferase) domain 1"/>
    <property type="match status" value="1"/>
</dbReference>
<dbReference type="PROSITE" id="PS00678">
    <property type="entry name" value="WD_REPEATS_1"/>
    <property type="match status" value="1"/>
</dbReference>
<feature type="transmembrane region" description="Helical" evidence="4">
    <location>
        <begin position="139"/>
        <end position="158"/>
    </location>
</feature>
<evidence type="ECO:0000256" key="4">
    <source>
        <dbReference type="SAM" id="Phobius"/>
    </source>
</evidence>
<feature type="repeat" description="WD" evidence="3">
    <location>
        <begin position="463"/>
        <end position="504"/>
    </location>
</feature>
<evidence type="ECO:0000256" key="2">
    <source>
        <dbReference type="ARBA" id="ARBA00022737"/>
    </source>
</evidence>